<organism evidence="9">
    <name type="scientific">Hyalella azteca</name>
    <name type="common">Amphipod</name>
    <dbReference type="NCBI Taxonomy" id="294128"/>
    <lineage>
        <taxon>Eukaryota</taxon>
        <taxon>Metazoa</taxon>
        <taxon>Ecdysozoa</taxon>
        <taxon>Arthropoda</taxon>
        <taxon>Crustacea</taxon>
        <taxon>Multicrustacea</taxon>
        <taxon>Malacostraca</taxon>
        <taxon>Eumalacostraca</taxon>
        <taxon>Peracarida</taxon>
        <taxon>Amphipoda</taxon>
        <taxon>Senticaudata</taxon>
        <taxon>Talitrida</taxon>
        <taxon>Talitroidea</taxon>
        <taxon>Hyalellidae</taxon>
        <taxon>Hyalella</taxon>
    </lineage>
</organism>
<gene>
    <name evidence="11" type="primary">LOC108679193</name>
    <name evidence="9" type="ORF">HAZT_HAZT007809</name>
</gene>
<keyword evidence="2" id="KW-0690">Ribosome biogenesis</keyword>
<feature type="compositionally biased region" description="Basic residues" evidence="8">
    <location>
        <begin position="196"/>
        <end position="205"/>
    </location>
</feature>
<keyword evidence="10" id="KW-1185">Reference proteome</keyword>
<evidence type="ECO:0000256" key="1">
    <source>
        <dbReference type="ARBA" id="ARBA00004604"/>
    </source>
</evidence>
<evidence type="ECO:0000313" key="9">
    <source>
        <dbReference type="EMBL" id="KAA0185390.1"/>
    </source>
</evidence>
<dbReference type="InterPro" id="IPR006984">
    <property type="entry name" value="Fcf1/UTP23"/>
</dbReference>
<evidence type="ECO:0000256" key="4">
    <source>
        <dbReference type="ARBA" id="ARBA00023242"/>
    </source>
</evidence>
<name>A0A6A0GRB7_HYAAZ</name>
<reference evidence="9" key="2">
    <citation type="journal article" date="2018" name="Environ. Sci. Technol.">
        <title>The Toxicogenome of Hyalella azteca: A Model for Sediment Ecotoxicology and Evolutionary Toxicology.</title>
        <authorList>
            <person name="Poynton H.C."/>
            <person name="Hasenbein S."/>
            <person name="Benoit J.B."/>
            <person name="Sepulveda M.S."/>
            <person name="Poelchau M.F."/>
            <person name="Hughes D.S.T."/>
            <person name="Murali S.C."/>
            <person name="Chen S."/>
            <person name="Glastad K.M."/>
            <person name="Goodisman M.A.D."/>
            <person name="Werren J.H."/>
            <person name="Vineis J.H."/>
            <person name="Bowen J.L."/>
            <person name="Friedrich M."/>
            <person name="Jones J."/>
            <person name="Robertson H.M."/>
            <person name="Feyereisen R."/>
            <person name="Mechler-Hickson A."/>
            <person name="Mathers N."/>
            <person name="Lee C.E."/>
            <person name="Colbourne J.K."/>
            <person name="Biales A."/>
            <person name="Johnston J.S."/>
            <person name="Wellborn G.A."/>
            <person name="Rosendale A.J."/>
            <person name="Cridge A.G."/>
            <person name="Munoz-Torres M.C."/>
            <person name="Bain P.A."/>
            <person name="Manny A.R."/>
            <person name="Major K.M."/>
            <person name="Lambert F.N."/>
            <person name="Vulpe C.D."/>
            <person name="Tuck P."/>
            <person name="Blalock B.J."/>
            <person name="Lin Y.Y."/>
            <person name="Smith M.E."/>
            <person name="Ochoa-Acuna H."/>
            <person name="Chen M.M."/>
            <person name="Childers C.P."/>
            <person name="Qu J."/>
            <person name="Dugan S."/>
            <person name="Lee S.L."/>
            <person name="Chao H."/>
            <person name="Dinh H."/>
            <person name="Han Y."/>
            <person name="Doddapaneni H."/>
            <person name="Worley K.C."/>
            <person name="Muzny D.M."/>
            <person name="Gibbs R.A."/>
            <person name="Richards S."/>
        </authorList>
    </citation>
    <scope>NUCLEOTIDE SEQUENCE</scope>
    <source>
        <strain evidence="9">HAZT.00-mixed</strain>
        <tissue evidence="9">Whole organism</tissue>
    </source>
</reference>
<dbReference type="EMBL" id="JQDR03016339">
    <property type="protein sequence ID" value="KAA0185390.1"/>
    <property type="molecule type" value="Genomic_DNA"/>
</dbReference>
<sequence length="219" mass="25194">MKIRRYKRVKASMEFYKKNFGFRAPYNVLIDGTFCFEAKEKKVKIREQLPNYLRSELNIVTTQCCIIEVENLLRLKKSLSGCCQILKQFAVHRCGHEGQPLTSTSCIMSMLDKGNPHRYIVASNDPSLRNLIRHTYCGVPQIFMVGVAPTLEKISPNTLKKVEKESNVLISEREVERLKEMKATLSITMKKSDLKKNKKKKKRKFKAEDVPSSSSLETS</sequence>
<evidence type="ECO:0000313" key="11">
    <source>
        <dbReference type="RefSeq" id="XP_018023281.1"/>
    </source>
</evidence>
<protein>
    <recommendedName>
        <fullName evidence="7">rRNA-processing protein UTP23 homolog</fullName>
    </recommendedName>
</protein>
<dbReference type="KEGG" id="hazt:108679193"/>
<evidence type="ECO:0000313" key="10">
    <source>
        <dbReference type="Proteomes" id="UP000694843"/>
    </source>
</evidence>
<dbReference type="OrthoDB" id="25675at2759"/>
<dbReference type="GO" id="GO:0006364">
    <property type="term" value="P:rRNA processing"/>
    <property type="evidence" value="ECO:0007669"/>
    <property type="project" value="UniProtKB-KW"/>
</dbReference>
<dbReference type="Proteomes" id="UP000694843">
    <property type="component" value="Unplaced"/>
</dbReference>
<evidence type="ECO:0000256" key="6">
    <source>
        <dbReference type="ARBA" id="ARBA00038503"/>
    </source>
</evidence>
<keyword evidence="3" id="KW-0698">rRNA processing</keyword>
<dbReference type="Gene3D" id="3.40.50.1010">
    <property type="entry name" value="5'-nuclease"/>
    <property type="match status" value="1"/>
</dbReference>
<dbReference type="SUPFAM" id="SSF88723">
    <property type="entry name" value="PIN domain-like"/>
    <property type="match status" value="1"/>
</dbReference>
<dbReference type="Pfam" id="PF04900">
    <property type="entry name" value="Fcf1"/>
    <property type="match status" value="1"/>
</dbReference>
<dbReference type="AlphaFoldDB" id="A0A6A0GRB7"/>
<dbReference type="FunFam" id="3.40.50.1010:FF:000006">
    <property type="entry name" value="rRNA-processing protein UTP23 homolog"/>
    <property type="match status" value="1"/>
</dbReference>
<feature type="region of interest" description="Disordered" evidence="8">
    <location>
        <begin position="189"/>
        <end position="219"/>
    </location>
</feature>
<proteinExistence type="inferred from homology"/>
<evidence type="ECO:0000256" key="2">
    <source>
        <dbReference type="ARBA" id="ARBA00022517"/>
    </source>
</evidence>
<dbReference type="InterPro" id="IPR029060">
    <property type="entry name" value="PIN-like_dom_sf"/>
</dbReference>
<comment type="subcellular location">
    <subcellularLocation>
        <location evidence="1">Nucleus</location>
        <location evidence="1">Nucleolus</location>
    </subcellularLocation>
</comment>
<comment type="function">
    <text evidence="5">Involved in rRNA-processing and ribosome biogenesis.</text>
</comment>
<dbReference type="RefSeq" id="XP_018023281.1">
    <property type="nucleotide sequence ID" value="XM_018167792.2"/>
</dbReference>
<accession>A0A6A0GRB7</accession>
<comment type="similarity">
    <text evidence="6">Belongs to the UTP23/FCF1 family. UTP23 subfamily.</text>
</comment>
<evidence type="ECO:0000256" key="5">
    <source>
        <dbReference type="ARBA" id="ARBA00037300"/>
    </source>
</evidence>
<dbReference type="PANTHER" id="PTHR12416">
    <property type="entry name" value="RRNA-PROCESSING PROTEIN UTP23 HOMOLOG"/>
    <property type="match status" value="1"/>
</dbReference>
<reference evidence="9" key="3">
    <citation type="submission" date="2019-06" db="EMBL/GenBank/DDBJ databases">
        <authorList>
            <person name="Poynton C."/>
            <person name="Hasenbein S."/>
            <person name="Benoit J.B."/>
            <person name="Sepulveda M.S."/>
            <person name="Poelchau M.F."/>
            <person name="Murali S.C."/>
            <person name="Chen S."/>
            <person name="Glastad K.M."/>
            <person name="Werren J.H."/>
            <person name="Vineis J.H."/>
            <person name="Bowen J.L."/>
            <person name="Friedrich M."/>
            <person name="Jones J."/>
            <person name="Robertson H.M."/>
            <person name="Feyereisen R."/>
            <person name="Mechler-Hickson A."/>
            <person name="Mathers N."/>
            <person name="Lee C.E."/>
            <person name="Colbourne J.K."/>
            <person name="Biales A."/>
            <person name="Johnston J.S."/>
            <person name="Wellborn G.A."/>
            <person name="Rosendale A.J."/>
            <person name="Cridge A.G."/>
            <person name="Munoz-Torres M.C."/>
            <person name="Bain P.A."/>
            <person name="Manny A.R."/>
            <person name="Major K.M."/>
            <person name="Lambert F.N."/>
            <person name="Vulpe C.D."/>
            <person name="Tuck P."/>
            <person name="Blalock B.J."/>
            <person name="Lin Y.-Y."/>
            <person name="Smith M.E."/>
            <person name="Ochoa-Acuna H."/>
            <person name="Chen M.-J.M."/>
            <person name="Childers C.P."/>
            <person name="Qu J."/>
            <person name="Dugan S."/>
            <person name="Lee S.L."/>
            <person name="Chao H."/>
            <person name="Dinh H."/>
            <person name="Han Y."/>
            <person name="Doddapaneni H."/>
            <person name="Worley K.C."/>
            <person name="Muzny D.M."/>
            <person name="Gibbs R.A."/>
            <person name="Richards S."/>
        </authorList>
    </citation>
    <scope>NUCLEOTIDE SEQUENCE</scope>
    <source>
        <strain evidence="9">HAZT.00-mixed</strain>
        <tissue evidence="9">Whole organism</tissue>
    </source>
</reference>
<dbReference type="Proteomes" id="UP000711488">
    <property type="component" value="Unassembled WGS sequence"/>
</dbReference>
<reference evidence="9" key="1">
    <citation type="submission" date="2014-08" db="EMBL/GenBank/DDBJ databases">
        <authorList>
            <person name="Murali S."/>
            <person name="Richards S."/>
            <person name="Bandaranaike D."/>
            <person name="Bellair M."/>
            <person name="Blankenburg K."/>
            <person name="Chao H."/>
            <person name="Dinh H."/>
            <person name="Doddapaneni H."/>
            <person name="Dugan-Rocha S."/>
            <person name="Elkadiri S."/>
            <person name="Gnanaolivu R."/>
            <person name="Hughes D."/>
            <person name="Lee S."/>
            <person name="Li M."/>
            <person name="Ming W."/>
            <person name="Munidasa M."/>
            <person name="Muniz J."/>
            <person name="Nguyen L."/>
            <person name="Osuji N."/>
            <person name="Pu L.-L."/>
            <person name="Puazo M."/>
            <person name="Skinner E."/>
            <person name="Qu C."/>
            <person name="Quiroz J."/>
            <person name="Raj R."/>
            <person name="Weissenberger G."/>
            <person name="Xin Y."/>
            <person name="Zou X."/>
            <person name="Han Y."/>
            <person name="Worley K."/>
            <person name="Muzny D."/>
            <person name="Gibbs R."/>
        </authorList>
    </citation>
    <scope>NUCLEOTIDE SEQUENCE</scope>
    <source>
        <strain evidence="9">HAZT.00-mixed</strain>
        <tissue evidence="9">Whole organism</tissue>
    </source>
</reference>
<evidence type="ECO:0000256" key="3">
    <source>
        <dbReference type="ARBA" id="ARBA00022552"/>
    </source>
</evidence>
<evidence type="ECO:0000256" key="7">
    <source>
        <dbReference type="ARBA" id="ARBA00071400"/>
    </source>
</evidence>
<dbReference type="GeneID" id="108679193"/>
<reference evidence="11" key="4">
    <citation type="submission" date="2025-04" db="UniProtKB">
        <authorList>
            <consortium name="RefSeq"/>
        </authorList>
    </citation>
    <scope>IDENTIFICATION</scope>
    <source>
        <tissue evidence="11">Whole organism</tissue>
    </source>
</reference>
<evidence type="ECO:0000256" key="8">
    <source>
        <dbReference type="SAM" id="MobiDB-lite"/>
    </source>
</evidence>
<keyword evidence="4" id="KW-0539">Nucleus</keyword>
<dbReference type="GO" id="GO:0032040">
    <property type="term" value="C:small-subunit processome"/>
    <property type="evidence" value="ECO:0007669"/>
    <property type="project" value="InterPro"/>
</dbReference>